<keyword evidence="5" id="KW-1185">Reference proteome</keyword>
<protein>
    <submittedName>
        <fullName evidence="6">UDP-glucosyltransferase 2-like</fullName>
    </submittedName>
</protein>
<dbReference type="InterPro" id="IPR050271">
    <property type="entry name" value="UDP-glycosyltransferase"/>
</dbReference>
<dbReference type="Proteomes" id="UP001652582">
    <property type="component" value="Chromosome 9"/>
</dbReference>
<evidence type="ECO:0000256" key="3">
    <source>
        <dbReference type="ARBA" id="ARBA00022679"/>
    </source>
</evidence>
<sequence length="317" mass="35680">MRAVIVIKCLTIFLISNHVQGARILGLFPYTGKSHHMVFEPLLRKLAEKGHQVTVASFFPLKNPPANYVDISFEGVADVRLDNFDLDLYENLGVINYVPKIRNILMMLGEFKDLSAIGVNLCSKLINLPSLNEALKKEYDVVLMENFNSDCMFGLLHVYRNKAPIIGLSSCNLMPWSAERLGASDNPSYVPVAGTRFTTTMTFLQRMENTFWRIFTKLAFRYSVQNEEQALIEKKFGRQIPDFANMGRNISMMFVNTYHALHGVTPLVPGLVEVGGMHLNETKQDIPPVSFIKKSHSINKLSTLASIIALFNFGLAD</sequence>
<dbReference type="KEGG" id="bany:112058505"/>
<comment type="similarity">
    <text evidence="1">Belongs to the UDP-glycosyltransferase family.</text>
</comment>
<dbReference type="GeneID" id="112058505"/>
<reference evidence="6" key="1">
    <citation type="submission" date="2025-08" db="UniProtKB">
        <authorList>
            <consortium name="RefSeq"/>
        </authorList>
    </citation>
    <scope>IDENTIFICATION</scope>
</reference>
<dbReference type="InterPro" id="IPR002213">
    <property type="entry name" value="UDP_glucos_trans"/>
</dbReference>
<dbReference type="PANTHER" id="PTHR48043">
    <property type="entry name" value="EG:EG0003.4 PROTEIN-RELATED"/>
    <property type="match status" value="1"/>
</dbReference>
<keyword evidence="3" id="KW-0808">Transferase</keyword>
<keyword evidence="2" id="KW-0328">Glycosyltransferase</keyword>
<evidence type="ECO:0000256" key="4">
    <source>
        <dbReference type="SAM" id="SignalP"/>
    </source>
</evidence>
<dbReference type="AlphaFoldDB" id="A0A6J1PBE2"/>
<evidence type="ECO:0000256" key="1">
    <source>
        <dbReference type="ARBA" id="ARBA00009995"/>
    </source>
</evidence>
<organism evidence="5 6">
    <name type="scientific">Bicyclus anynana</name>
    <name type="common">Squinting bush brown butterfly</name>
    <dbReference type="NCBI Taxonomy" id="110368"/>
    <lineage>
        <taxon>Eukaryota</taxon>
        <taxon>Metazoa</taxon>
        <taxon>Ecdysozoa</taxon>
        <taxon>Arthropoda</taxon>
        <taxon>Hexapoda</taxon>
        <taxon>Insecta</taxon>
        <taxon>Pterygota</taxon>
        <taxon>Neoptera</taxon>
        <taxon>Endopterygota</taxon>
        <taxon>Lepidoptera</taxon>
        <taxon>Glossata</taxon>
        <taxon>Ditrysia</taxon>
        <taxon>Papilionoidea</taxon>
        <taxon>Nymphalidae</taxon>
        <taxon>Satyrinae</taxon>
        <taxon>Satyrini</taxon>
        <taxon>Mycalesina</taxon>
        <taxon>Bicyclus</taxon>
    </lineage>
</organism>
<feature type="chain" id="PRO_5045350690" evidence="4">
    <location>
        <begin position="22"/>
        <end position="317"/>
    </location>
</feature>
<accession>A0A6J1PBE2</accession>
<dbReference type="GO" id="GO:0008194">
    <property type="term" value="F:UDP-glycosyltransferase activity"/>
    <property type="evidence" value="ECO:0007669"/>
    <property type="project" value="InterPro"/>
</dbReference>
<keyword evidence="4" id="KW-0732">Signal</keyword>
<evidence type="ECO:0000313" key="6">
    <source>
        <dbReference type="RefSeq" id="XP_023955156.2"/>
    </source>
</evidence>
<dbReference type="Pfam" id="PF00201">
    <property type="entry name" value="UDPGT"/>
    <property type="match status" value="1"/>
</dbReference>
<dbReference type="OrthoDB" id="5835829at2759"/>
<dbReference type="RefSeq" id="XP_023955156.2">
    <property type="nucleotide sequence ID" value="XM_024099388.2"/>
</dbReference>
<proteinExistence type="inferred from homology"/>
<gene>
    <name evidence="6" type="primary">LOC112058505</name>
</gene>
<evidence type="ECO:0000313" key="5">
    <source>
        <dbReference type="Proteomes" id="UP001652582"/>
    </source>
</evidence>
<dbReference type="SUPFAM" id="SSF53756">
    <property type="entry name" value="UDP-Glycosyltransferase/glycogen phosphorylase"/>
    <property type="match status" value="1"/>
</dbReference>
<dbReference type="PANTHER" id="PTHR48043:SF145">
    <property type="entry name" value="FI06409P-RELATED"/>
    <property type="match status" value="1"/>
</dbReference>
<feature type="signal peptide" evidence="4">
    <location>
        <begin position="1"/>
        <end position="21"/>
    </location>
</feature>
<evidence type="ECO:0000256" key="2">
    <source>
        <dbReference type="ARBA" id="ARBA00022676"/>
    </source>
</evidence>
<name>A0A6J1PBE2_BICAN</name>